<evidence type="ECO:0000256" key="1">
    <source>
        <dbReference type="SAM" id="MobiDB-lite"/>
    </source>
</evidence>
<evidence type="ECO:0000256" key="2">
    <source>
        <dbReference type="SAM" id="Phobius"/>
    </source>
</evidence>
<sequence length="104" mass="11994">MINDWKDAERDNENKSGIRPFTGGSRMIQLGLVSRADMGFFGIILSTSAVLIGIYLVFAFLLNSLTLVHPILYLVASLILVFWVWNYIERHRKVMNDFRLAFKK</sequence>
<feature type="compositionally biased region" description="Basic and acidic residues" evidence="1">
    <location>
        <begin position="1"/>
        <end position="16"/>
    </location>
</feature>
<feature type="region of interest" description="Disordered" evidence="1">
    <location>
        <begin position="1"/>
        <end position="22"/>
    </location>
</feature>
<keyword evidence="4" id="KW-1185">Reference proteome</keyword>
<proteinExistence type="predicted"/>
<dbReference type="EMBL" id="FTNK01000002">
    <property type="protein sequence ID" value="SIQ47838.1"/>
    <property type="molecule type" value="Genomic_DNA"/>
</dbReference>
<comment type="caution">
    <text evidence="3">The sequence shown here is derived from an EMBL/GenBank/DDBJ whole genome shotgun (WGS) entry which is preliminary data.</text>
</comment>
<gene>
    <name evidence="3" type="ORF">SAMN05421578_102173</name>
</gene>
<dbReference type="InterPro" id="IPR044878">
    <property type="entry name" value="UbiA_sf"/>
</dbReference>
<dbReference type="RefSeq" id="WP_068580787.1">
    <property type="nucleotide sequence ID" value="NZ_FTNK01000002.1"/>
</dbReference>
<feature type="transmembrane region" description="Helical" evidence="2">
    <location>
        <begin position="67"/>
        <end position="88"/>
    </location>
</feature>
<organism evidence="3 4">
    <name type="scientific">Paenibacillus macquariensis</name>
    <dbReference type="NCBI Taxonomy" id="948756"/>
    <lineage>
        <taxon>Bacteria</taxon>
        <taxon>Bacillati</taxon>
        <taxon>Bacillota</taxon>
        <taxon>Bacilli</taxon>
        <taxon>Bacillales</taxon>
        <taxon>Paenibacillaceae</taxon>
        <taxon>Paenibacillus</taxon>
    </lineage>
</organism>
<keyword evidence="2" id="KW-0812">Transmembrane</keyword>
<dbReference type="Proteomes" id="UP000186666">
    <property type="component" value="Unassembled WGS sequence"/>
</dbReference>
<keyword evidence="2" id="KW-1133">Transmembrane helix</keyword>
<protein>
    <submittedName>
        <fullName evidence="3">Uncharacterized protein</fullName>
    </submittedName>
</protein>
<accession>A0ABY1JN09</accession>
<dbReference type="Gene3D" id="1.10.357.140">
    <property type="entry name" value="UbiA prenyltransferase"/>
    <property type="match status" value="1"/>
</dbReference>
<reference evidence="3 4" key="1">
    <citation type="submission" date="2017-01" db="EMBL/GenBank/DDBJ databases">
        <authorList>
            <person name="Varghese N."/>
            <person name="Submissions S."/>
        </authorList>
    </citation>
    <scope>NUCLEOTIDE SEQUENCE [LARGE SCALE GENOMIC DNA]</scope>
    <source>
        <strain evidence="3 4">ATCC 23464</strain>
    </source>
</reference>
<keyword evidence="2" id="KW-0472">Membrane</keyword>
<name>A0ABY1JN09_9BACL</name>
<evidence type="ECO:0000313" key="3">
    <source>
        <dbReference type="EMBL" id="SIQ47838.1"/>
    </source>
</evidence>
<feature type="transmembrane region" description="Helical" evidence="2">
    <location>
        <begin position="40"/>
        <end position="61"/>
    </location>
</feature>
<evidence type="ECO:0000313" key="4">
    <source>
        <dbReference type="Proteomes" id="UP000186666"/>
    </source>
</evidence>